<dbReference type="AlphaFoldDB" id="A0A941D8Z0"/>
<reference evidence="6" key="1">
    <citation type="submission" date="2021-04" db="EMBL/GenBank/DDBJ databases">
        <title>Phycicoccus avicenniae sp. nov., a novel endophytic actinomycetes isolated from branch of Avicennia mariana.</title>
        <authorList>
            <person name="Tuo L."/>
        </authorList>
    </citation>
    <scope>NUCLEOTIDE SEQUENCE</scope>
    <source>
        <strain evidence="6">BSK3Z-2</strain>
    </source>
</reference>
<gene>
    <name evidence="6" type="ORF">KC207_01980</name>
</gene>
<dbReference type="PANTHER" id="PTHR46429">
    <property type="entry name" value="23S RRNA (GUANOSINE-2'-O-)-METHYLTRANSFERASE RLMB"/>
    <property type="match status" value="1"/>
</dbReference>
<evidence type="ECO:0000256" key="3">
    <source>
        <dbReference type="ARBA" id="ARBA00022679"/>
    </source>
</evidence>
<dbReference type="Proteomes" id="UP000677016">
    <property type="component" value="Unassembled WGS sequence"/>
</dbReference>
<dbReference type="SUPFAM" id="SSF55315">
    <property type="entry name" value="L30e-like"/>
    <property type="match status" value="1"/>
</dbReference>
<dbReference type="SUPFAM" id="SSF75217">
    <property type="entry name" value="alpha/beta knot"/>
    <property type="match status" value="1"/>
</dbReference>
<dbReference type="InterPro" id="IPR001537">
    <property type="entry name" value="SpoU_MeTrfase"/>
</dbReference>
<dbReference type="InterPro" id="IPR013123">
    <property type="entry name" value="SpoU_subst-bd"/>
</dbReference>
<evidence type="ECO:0000313" key="6">
    <source>
        <dbReference type="EMBL" id="MBR7742062.1"/>
    </source>
</evidence>
<dbReference type="InterPro" id="IPR029064">
    <property type="entry name" value="Ribosomal_eL30-like_sf"/>
</dbReference>
<feature type="domain" description="RNA 2-O ribose methyltransferase substrate binding" evidence="5">
    <location>
        <begin position="7"/>
        <end position="61"/>
    </location>
</feature>
<dbReference type="CDD" id="cd18095">
    <property type="entry name" value="SpoU-like_rRNA-MTase"/>
    <property type="match status" value="1"/>
</dbReference>
<dbReference type="GO" id="GO:0008173">
    <property type="term" value="F:RNA methyltransferase activity"/>
    <property type="evidence" value="ECO:0007669"/>
    <property type="project" value="InterPro"/>
</dbReference>
<dbReference type="InterPro" id="IPR029028">
    <property type="entry name" value="Alpha/beta_knot_MTases"/>
</dbReference>
<evidence type="ECO:0000259" key="4">
    <source>
        <dbReference type="Pfam" id="PF00588"/>
    </source>
</evidence>
<dbReference type="InterPro" id="IPR029026">
    <property type="entry name" value="tRNA_m1G_MTases_N"/>
</dbReference>
<evidence type="ECO:0000256" key="2">
    <source>
        <dbReference type="ARBA" id="ARBA00022603"/>
    </source>
</evidence>
<keyword evidence="3" id="KW-0808">Transferase</keyword>
<dbReference type="GO" id="GO:0006396">
    <property type="term" value="P:RNA processing"/>
    <property type="evidence" value="ECO:0007669"/>
    <property type="project" value="InterPro"/>
</dbReference>
<dbReference type="GO" id="GO:0003723">
    <property type="term" value="F:RNA binding"/>
    <property type="evidence" value="ECO:0007669"/>
    <property type="project" value="InterPro"/>
</dbReference>
<name>A0A941D8Z0_9MICO</name>
<dbReference type="PANTHER" id="PTHR46429:SF1">
    <property type="entry name" value="23S RRNA (GUANOSINE-2'-O-)-METHYLTRANSFERASE RLMB"/>
    <property type="match status" value="1"/>
</dbReference>
<comment type="similarity">
    <text evidence="1">Belongs to the class IV-like SAM-binding methyltransferase superfamily. RNA methyltransferase TrmH family.</text>
</comment>
<evidence type="ECO:0000313" key="7">
    <source>
        <dbReference type="Proteomes" id="UP000677016"/>
    </source>
</evidence>
<evidence type="ECO:0000259" key="5">
    <source>
        <dbReference type="Pfam" id="PF08032"/>
    </source>
</evidence>
<dbReference type="GO" id="GO:0032259">
    <property type="term" value="P:methylation"/>
    <property type="evidence" value="ECO:0007669"/>
    <property type="project" value="UniProtKB-KW"/>
</dbReference>
<dbReference type="Gene3D" id="3.40.1280.10">
    <property type="match status" value="1"/>
</dbReference>
<evidence type="ECO:0000256" key="1">
    <source>
        <dbReference type="ARBA" id="ARBA00007228"/>
    </source>
</evidence>
<keyword evidence="2 6" id="KW-0489">Methyltransferase</keyword>
<dbReference type="Gene3D" id="3.30.1330.30">
    <property type="match status" value="1"/>
</dbReference>
<organism evidence="6 7">
    <name type="scientific">Phycicoccus avicenniae</name>
    <dbReference type="NCBI Taxonomy" id="2828860"/>
    <lineage>
        <taxon>Bacteria</taxon>
        <taxon>Bacillati</taxon>
        <taxon>Actinomycetota</taxon>
        <taxon>Actinomycetes</taxon>
        <taxon>Micrococcales</taxon>
        <taxon>Intrasporangiaceae</taxon>
        <taxon>Phycicoccus</taxon>
    </lineage>
</organism>
<dbReference type="Pfam" id="PF00588">
    <property type="entry name" value="SpoU_methylase"/>
    <property type="match status" value="1"/>
</dbReference>
<dbReference type="Pfam" id="PF08032">
    <property type="entry name" value="SpoU_sub_bind"/>
    <property type="match status" value="1"/>
</dbReference>
<sequence>MRHAAHRVRDVYVTEEAAGRYAADILEPARDADLRVQPVSAEVLAAMADAEAPQGVLAVVDDDPASLDDVLARGPRLLVLLTHVRDPGNAGTVVRGADAAGADAVLVSAASVDVRSPKVVRSSAGSIFHLPVVTGLDVAASLDRLRSAGVRTLAADGAGTTLLPHADLSGPHCWVMGNEAWGLPEETRAACDDVVRVPIHGLAESLNLAMAATVCLYTSAGFPRTGGPGR</sequence>
<dbReference type="EMBL" id="JAGSNF010000003">
    <property type="protein sequence ID" value="MBR7742062.1"/>
    <property type="molecule type" value="Genomic_DNA"/>
</dbReference>
<accession>A0A941D8Z0</accession>
<feature type="domain" description="tRNA/rRNA methyltransferase SpoU type" evidence="4">
    <location>
        <begin position="77"/>
        <end position="217"/>
    </location>
</feature>
<dbReference type="GO" id="GO:0005829">
    <property type="term" value="C:cytosol"/>
    <property type="evidence" value="ECO:0007669"/>
    <property type="project" value="TreeGrafter"/>
</dbReference>
<protein>
    <submittedName>
        <fullName evidence="6">RNA methyltransferase</fullName>
    </submittedName>
</protein>
<proteinExistence type="inferred from homology"/>
<keyword evidence="7" id="KW-1185">Reference proteome</keyword>
<comment type="caution">
    <text evidence="6">The sequence shown here is derived from an EMBL/GenBank/DDBJ whole genome shotgun (WGS) entry which is preliminary data.</text>
</comment>
<dbReference type="InterPro" id="IPR004441">
    <property type="entry name" value="rRNA_MeTrfase_TrmH"/>
</dbReference>